<evidence type="ECO:0000256" key="2">
    <source>
        <dbReference type="ARBA" id="ARBA00004760"/>
    </source>
</evidence>
<keyword evidence="10 16" id="KW-1133">Transmembrane helix</keyword>
<name>A0AA88Y7X1_PINIB</name>
<dbReference type="Gene3D" id="3.90.550.10">
    <property type="entry name" value="Spore Coat Polysaccharide Biosynthesis Protein SpsA, Chain A"/>
    <property type="match status" value="1"/>
</dbReference>
<dbReference type="GO" id="GO:0000139">
    <property type="term" value="C:Golgi membrane"/>
    <property type="evidence" value="ECO:0007669"/>
    <property type="project" value="UniProtKB-SubCell"/>
</dbReference>
<protein>
    <recommendedName>
        <fullName evidence="5">ceramide glucosyltransferase</fullName>
        <ecNumber evidence="5">2.4.1.80</ecNumber>
    </recommendedName>
</protein>
<comment type="catalytic activity">
    <reaction evidence="15">
        <text>N-(9Z-octadecenoyl)-sphing-4-enine + UDP-alpha-D-xylose = beta-D-xylosyl-(1&lt;-&gt;1')-N-(9Z-octadecenoyl)-sphing-4-enine + UDP + H(+)</text>
        <dbReference type="Rhea" id="RHEA:70247"/>
        <dbReference type="ChEBI" id="CHEBI:15378"/>
        <dbReference type="ChEBI" id="CHEBI:57632"/>
        <dbReference type="ChEBI" id="CHEBI:58223"/>
        <dbReference type="ChEBI" id="CHEBI:77996"/>
        <dbReference type="ChEBI" id="CHEBI:189081"/>
    </reaction>
    <physiologicalReaction direction="left-to-right" evidence="15">
        <dbReference type="Rhea" id="RHEA:70248"/>
    </physiologicalReaction>
</comment>
<feature type="transmembrane region" description="Helical" evidence="16">
    <location>
        <begin position="6"/>
        <end position="33"/>
    </location>
</feature>
<proteinExistence type="inferred from homology"/>
<dbReference type="InterPro" id="IPR029044">
    <property type="entry name" value="Nucleotide-diphossugar_trans"/>
</dbReference>
<gene>
    <name evidence="17" type="ORF">FSP39_017199</name>
</gene>
<dbReference type="EMBL" id="VSWD01000010">
    <property type="protein sequence ID" value="KAK3091111.1"/>
    <property type="molecule type" value="Genomic_DNA"/>
</dbReference>
<evidence type="ECO:0000256" key="6">
    <source>
        <dbReference type="ARBA" id="ARBA00022516"/>
    </source>
</evidence>
<evidence type="ECO:0000256" key="12">
    <source>
        <dbReference type="ARBA" id="ARBA00023098"/>
    </source>
</evidence>
<accession>A0AA88Y7X1</accession>
<dbReference type="PANTHER" id="PTHR12726:SF0">
    <property type="entry name" value="CERAMIDE GLUCOSYLTRANSFERASE"/>
    <property type="match status" value="1"/>
</dbReference>
<dbReference type="GO" id="GO:0008120">
    <property type="term" value="F:ceramide glucosyltransferase activity"/>
    <property type="evidence" value="ECO:0007669"/>
    <property type="project" value="UniProtKB-EC"/>
</dbReference>
<keyword evidence="18" id="KW-1185">Reference proteome</keyword>
<dbReference type="Pfam" id="PF13506">
    <property type="entry name" value="Glyco_transf_21"/>
    <property type="match status" value="1"/>
</dbReference>
<comment type="catalytic activity">
    <reaction evidence="14">
        <text>UDP-alpha-D-xylose + an N-acylsphing-4-enine = a beta-D-xylosyl-(1&lt;-&gt;1')-N-acylsphing-4-enine + UDP + H(+)</text>
        <dbReference type="Rhea" id="RHEA:70243"/>
        <dbReference type="ChEBI" id="CHEBI:15378"/>
        <dbReference type="ChEBI" id="CHEBI:52639"/>
        <dbReference type="ChEBI" id="CHEBI:57632"/>
        <dbReference type="ChEBI" id="CHEBI:58223"/>
        <dbReference type="ChEBI" id="CHEBI:189068"/>
    </reaction>
    <physiologicalReaction direction="left-to-right" evidence="14">
        <dbReference type="Rhea" id="RHEA:70244"/>
    </physiologicalReaction>
</comment>
<evidence type="ECO:0000256" key="14">
    <source>
        <dbReference type="ARBA" id="ARBA00047869"/>
    </source>
</evidence>
<evidence type="ECO:0000256" key="15">
    <source>
        <dbReference type="ARBA" id="ARBA00048104"/>
    </source>
</evidence>
<dbReference type="GO" id="GO:0006679">
    <property type="term" value="P:glucosylceramide biosynthetic process"/>
    <property type="evidence" value="ECO:0007669"/>
    <property type="project" value="TreeGrafter"/>
</dbReference>
<dbReference type="InterPro" id="IPR025993">
    <property type="entry name" value="Ceramide_glucosylTrfase"/>
</dbReference>
<organism evidence="17 18">
    <name type="scientific">Pinctada imbricata</name>
    <name type="common">Atlantic pearl-oyster</name>
    <name type="synonym">Pinctada martensii</name>
    <dbReference type="NCBI Taxonomy" id="66713"/>
    <lineage>
        <taxon>Eukaryota</taxon>
        <taxon>Metazoa</taxon>
        <taxon>Spiralia</taxon>
        <taxon>Lophotrochozoa</taxon>
        <taxon>Mollusca</taxon>
        <taxon>Bivalvia</taxon>
        <taxon>Autobranchia</taxon>
        <taxon>Pteriomorphia</taxon>
        <taxon>Pterioida</taxon>
        <taxon>Pterioidea</taxon>
        <taxon>Pteriidae</taxon>
        <taxon>Pinctada</taxon>
    </lineage>
</organism>
<evidence type="ECO:0000313" key="18">
    <source>
        <dbReference type="Proteomes" id="UP001186944"/>
    </source>
</evidence>
<dbReference type="FunFam" id="3.90.550.10:FF:000041">
    <property type="entry name" value="UDP-glucose ceramide glucosyltransferase"/>
    <property type="match status" value="1"/>
</dbReference>
<evidence type="ECO:0000256" key="9">
    <source>
        <dbReference type="ARBA" id="ARBA00022692"/>
    </source>
</evidence>
<evidence type="ECO:0000256" key="1">
    <source>
        <dbReference type="ARBA" id="ARBA00004653"/>
    </source>
</evidence>
<evidence type="ECO:0000256" key="7">
    <source>
        <dbReference type="ARBA" id="ARBA00022676"/>
    </source>
</evidence>
<keyword evidence="12" id="KW-0443">Lipid metabolism</keyword>
<keyword evidence="13 16" id="KW-0472">Membrane</keyword>
<evidence type="ECO:0000313" key="17">
    <source>
        <dbReference type="EMBL" id="KAK3091111.1"/>
    </source>
</evidence>
<evidence type="ECO:0000256" key="3">
    <source>
        <dbReference type="ARBA" id="ARBA00004991"/>
    </source>
</evidence>
<dbReference type="Proteomes" id="UP001186944">
    <property type="component" value="Unassembled WGS sequence"/>
</dbReference>
<evidence type="ECO:0000256" key="5">
    <source>
        <dbReference type="ARBA" id="ARBA00012699"/>
    </source>
</evidence>
<comment type="subcellular location">
    <subcellularLocation>
        <location evidence="1">Golgi apparatus membrane</location>
        <topology evidence="1">Multi-pass membrane protein</topology>
    </subcellularLocation>
</comment>
<comment type="pathway">
    <text evidence="3">Sphingolipid metabolism.</text>
</comment>
<evidence type="ECO:0000256" key="16">
    <source>
        <dbReference type="SAM" id="Phobius"/>
    </source>
</evidence>
<keyword evidence="8" id="KW-0808">Transferase</keyword>
<keyword evidence="6" id="KW-0444">Lipid biosynthesis</keyword>
<keyword evidence="7" id="KW-0328">Glycosyltransferase</keyword>
<keyword evidence="9 16" id="KW-0812">Transmembrane</keyword>
<evidence type="ECO:0000256" key="10">
    <source>
        <dbReference type="ARBA" id="ARBA00022989"/>
    </source>
</evidence>
<comment type="pathway">
    <text evidence="2">Lipid metabolism; sphingolipid metabolism.</text>
</comment>
<dbReference type="SUPFAM" id="SSF53448">
    <property type="entry name" value="Nucleotide-diphospho-sugar transferases"/>
    <property type="match status" value="1"/>
</dbReference>
<reference evidence="17" key="1">
    <citation type="submission" date="2019-08" db="EMBL/GenBank/DDBJ databases">
        <title>The improved chromosome-level genome for the pearl oyster Pinctada fucata martensii using PacBio sequencing and Hi-C.</title>
        <authorList>
            <person name="Zheng Z."/>
        </authorList>
    </citation>
    <scope>NUCLEOTIDE SEQUENCE</scope>
    <source>
        <strain evidence="17">ZZ-2019</strain>
        <tissue evidence="17">Adductor muscle</tissue>
    </source>
</reference>
<feature type="transmembrane region" description="Helical" evidence="16">
    <location>
        <begin position="309"/>
        <end position="329"/>
    </location>
</feature>
<dbReference type="AlphaFoldDB" id="A0AA88Y7X1"/>
<evidence type="ECO:0000256" key="8">
    <source>
        <dbReference type="ARBA" id="ARBA00022679"/>
    </source>
</evidence>
<sequence length="397" mass="45403">METIDYTLIGLAIVVFSAWCFNWTIHIIALSYAKWKLHRKLPSNIVIEELPGVSILKPLVGVDQNLFGNLETFFNLKYPQYELLFCIQDEMDASFMIVQSLMKKYPNVDAKVFIGGKPVGVNPKINNMMTGYEAAKHDLILVSDSGLKMGEDALTDMVLNLKENVGLVHQMPYAAQRKGFPSHMEKIFFGTQHAKMYLTANFYGINCATGMSCLMRKNVIEEEGGLQHFAQYLAEDYFLAETFLKKGWKVRVSCQTAQQNSGQYSIPHLHNRLTRWAKLRTAMCPSLIFFEPISQCLVVGTLGSWSMSFLFGWTASVIFLVHILVWFLLDYILIKIVEGGPLPFSKFEFVVGWLLNEVTYLGVIMRSHYDSSIMWRGRRFKLRWGGKVEELHTKQTV</sequence>
<dbReference type="PANTHER" id="PTHR12726">
    <property type="entry name" value="CERAMIDE GLUCOSYLTRANSFERASE"/>
    <property type="match status" value="1"/>
</dbReference>
<dbReference type="CDD" id="cd02520">
    <property type="entry name" value="Glucosylceramide_synthase"/>
    <property type="match status" value="1"/>
</dbReference>
<dbReference type="EC" id="2.4.1.80" evidence="5"/>
<evidence type="ECO:0000256" key="13">
    <source>
        <dbReference type="ARBA" id="ARBA00023136"/>
    </source>
</evidence>
<comment type="caution">
    <text evidence="17">The sequence shown here is derived from an EMBL/GenBank/DDBJ whole genome shotgun (WGS) entry which is preliminary data.</text>
</comment>
<keyword evidence="11" id="KW-0333">Golgi apparatus</keyword>
<evidence type="ECO:0000256" key="11">
    <source>
        <dbReference type="ARBA" id="ARBA00023034"/>
    </source>
</evidence>
<comment type="similarity">
    <text evidence="4">Belongs to the glycosyltransferase 2 family.</text>
</comment>
<evidence type="ECO:0000256" key="4">
    <source>
        <dbReference type="ARBA" id="ARBA00006739"/>
    </source>
</evidence>